<dbReference type="InterPro" id="IPR036083">
    <property type="entry name" value="MYSc_Myo3"/>
</dbReference>
<evidence type="ECO:0000256" key="6">
    <source>
        <dbReference type="ARBA" id="ARBA00022527"/>
    </source>
</evidence>
<dbReference type="Pfam" id="PF00069">
    <property type="entry name" value="Pkinase"/>
    <property type="match status" value="1"/>
</dbReference>
<evidence type="ECO:0000256" key="2">
    <source>
        <dbReference type="ARBA" id="ARBA00004316"/>
    </source>
</evidence>
<dbReference type="SMART" id="SM00220">
    <property type="entry name" value="S_TKc"/>
    <property type="match status" value="1"/>
</dbReference>
<dbReference type="InterPro" id="IPR000048">
    <property type="entry name" value="IQ_motif_EF-hand-BS"/>
</dbReference>
<keyword evidence="15 21" id="KW-0009">Actin-binding</keyword>
<feature type="region of interest" description="Disordered" evidence="22">
    <location>
        <begin position="1067"/>
        <end position="1098"/>
    </location>
</feature>
<keyword evidence="10 21" id="KW-0547">Nucleotide-binding</keyword>
<dbReference type="Gene3D" id="1.10.510.10">
    <property type="entry name" value="Transferase(Phosphotransferase) domain 1"/>
    <property type="match status" value="1"/>
</dbReference>
<dbReference type="GO" id="GO:0003779">
    <property type="term" value="F:actin binding"/>
    <property type="evidence" value="ECO:0007669"/>
    <property type="project" value="UniProtKB-KW"/>
</dbReference>
<dbReference type="GO" id="GO:0000146">
    <property type="term" value="F:microfilament motor activity"/>
    <property type="evidence" value="ECO:0007669"/>
    <property type="project" value="TreeGrafter"/>
</dbReference>
<feature type="region of interest" description="Disordered" evidence="22">
    <location>
        <begin position="730"/>
        <end position="749"/>
    </location>
</feature>
<feature type="compositionally biased region" description="Basic and acidic residues" evidence="22">
    <location>
        <begin position="1153"/>
        <end position="1167"/>
    </location>
</feature>
<dbReference type="InterPro" id="IPR000719">
    <property type="entry name" value="Prot_kinase_dom"/>
</dbReference>
<dbReference type="FunFam" id="1.20.58.530:FF:000010">
    <property type="entry name" value="Myosin IIIA"/>
    <property type="match status" value="1"/>
</dbReference>
<keyword evidence="14 21" id="KW-0505">Motor protein</keyword>
<dbReference type="PRINTS" id="PR00193">
    <property type="entry name" value="MYOSINHEAVY"/>
</dbReference>
<evidence type="ECO:0000256" key="4">
    <source>
        <dbReference type="ARBA" id="ARBA00012513"/>
    </source>
</evidence>
<dbReference type="Gene3D" id="1.20.5.190">
    <property type="match status" value="2"/>
</dbReference>
<dbReference type="GO" id="GO:0032433">
    <property type="term" value="C:filopodium tip"/>
    <property type="evidence" value="ECO:0007669"/>
    <property type="project" value="TreeGrafter"/>
</dbReference>
<feature type="compositionally biased region" description="Basic and acidic residues" evidence="22">
    <location>
        <begin position="977"/>
        <end position="991"/>
    </location>
</feature>
<dbReference type="InterPro" id="IPR036961">
    <property type="entry name" value="Kinesin_motor_dom_sf"/>
</dbReference>
<dbReference type="GO" id="GO:0030832">
    <property type="term" value="P:regulation of actin filament length"/>
    <property type="evidence" value="ECO:0007669"/>
    <property type="project" value="TreeGrafter"/>
</dbReference>
<dbReference type="Gene3D" id="6.20.240.20">
    <property type="match status" value="1"/>
</dbReference>
<keyword evidence="13 21" id="KW-0518">Myosin</keyword>
<evidence type="ECO:0000256" key="1">
    <source>
        <dbReference type="ARBA" id="ARBA00004245"/>
    </source>
</evidence>
<dbReference type="PROSITE" id="PS50096">
    <property type="entry name" value="IQ"/>
    <property type="match status" value="5"/>
</dbReference>
<dbReference type="FunFam" id="1.20.5.4820:FF:000005">
    <property type="entry name" value="Myosin IIIB"/>
    <property type="match status" value="1"/>
</dbReference>
<evidence type="ECO:0000256" key="18">
    <source>
        <dbReference type="ARBA" id="ARBA00023305"/>
    </source>
</evidence>
<dbReference type="GO" id="GO:0032426">
    <property type="term" value="C:stereocilium tip"/>
    <property type="evidence" value="ECO:0007669"/>
    <property type="project" value="TreeGrafter"/>
</dbReference>
<evidence type="ECO:0000256" key="22">
    <source>
        <dbReference type="SAM" id="MobiDB-lite"/>
    </source>
</evidence>
<dbReference type="SMART" id="SM00015">
    <property type="entry name" value="IQ"/>
    <property type="match status" value="5"/>
</dbReference>
<evidence type="ECO:0000256" key="3">
    <source>
        <dbReference type="ARBA" id="ARBA00006998"/>
    </source>
</evidence>
<dbReference type="GO" id="GO:0004674">
    <property type="term" value="F:protein serine/threonine kinase activity"/>
    <property type="evidence" value="ECO:0007669"/>
    <property type="project" value="UniProtKB-KW"/>
</dbReference>
<keyword evidence="9" id="KW-0677">Repeat</keyword>
<sequence>GVSAQLTSTRLRRNTSVGTPFWMAPEVIACEQQLDSSYDARCDAWSLGITAIELGDGDPPLADLHPMRALFKIPRNPPPTLQQPELWSPEFNDFINKCLTKDYEKRPTVSTLLQHDFIKQIEGKENVLQRQLMEFIDVHQQMGVTEKARFERIHTKKGNYSKSLVTNQEEVDDLATLEVLDENTVTEQLQKGYAKDQIYTYVGDILIAVNPFRNIDIYSSQHSKLYIGAKRTANPPHIFAVADIGYQSMVAYNSDQCIVISGESGAGKTQSAHLLEYLFHIQANNRTLQEKILQVNNLVEAFGNAGTIINDNSSRFGKYLEMKFTCGGTVVGAQISEYLLEKSRVVHQAVGEKNFHIFYYIYAGLAEKKKLAHYKLPEYRPPRYLQNDHFRIVQDFMNNSFYKSQFELIEQCFKVIGFTLEELGSVYSVLAAILNVGNIEFSAVVSEHMIDKSNISNPVALENCASLLCIQADELQEALTSHCVVTRGETIIRPNTVEKATDVRDAMAKALYGRLFSWIVNRINTLLKPDKHLSGNDDGLNIGILDIFGFENFKKNSFEQLCINIANEQIQFYFNQHVFAWEQNEYLYEGVDARVIEYEDNRPLLDMFLQKPMGLLSLLDEESRFPQATDQTLVEKFEDNLKSKYFWRPKRVDLTFGIYHYAGKVLYNASGFLAKNRDTLPADIVLLLRSSENNLTRQLVTHPLTKTGNLAHTKSKTTISYQMWTPQKSISHTKNEAGDTGHHPRETTSMKTQTVASYFRYSLMDLLSKMVVGQPHFVRCIKPNNDRQANKFDKEKVLVQLRYTGILETARIRRQGYSHRILFANFIKRYYLICYKSNDDPPVSPETCAAILEKARLDNWVLGKTKVFLKYYHVEQLNLMRKETVDMIILIQACVRGWLCSRRYKKIKEQREQSAIKIQSVARGYLLRKKRKELTETRSKAAITIQSHYRGYKERKIFKRRRESLKKKQTENAASINKKEKYEELQDHEESQAGVKSTLPKTEEEAVVIVQSHYRGYSVRKKIKEQHKKIAEEELSAVEFLEAQLQPAENDTLEEAANEDIQDALTDSECSGHSDIGNVQEQQKTSAEGEGASVKQNPAVELADEGEEQASLEELSNKSVKIAAEPSPQQEQDNEDTLGTDGQNQESAVVQPRTDRNVERNHLKHETVMPTSRKRIIRKESLRGSWKQIEAEKQGSEVKEKAAVVIQSSYRGYRRRGQLRKEGRLPCKSQEKAIKEPTEAVHIQKNDPQTTKDRESTSVEAEDSKILKGDSEKEACDLAAFSRQISKLSEDYLALQQKLNEMILSHQLRPVMLSKDKQANGRLSSHVCQSAKVEDSRPIQRPPRRPRKPKTLNNPEDSTYYTLIHKSIQDEKRKPRKE</sequence>
<keyword evidence="11" id="KW-0418">Kinase</keyword>
<evidence type="ECO:0000256" key="10">
    <source>
        <dbReference type="ARBA" id="ARBA00022741"/>
    </source>
</evidence>
<comment type="similarity">
    <text evidence="21">Belongs to the TRAFAC class myosin-kinesin ATPase superfamily. Myosin family.</text>
</comment>
<evidence type="ECO:0000256" key="20">
    <source>
        <dbReference type="ARBA" id="ARBA00048679"/>
    </source>
</evidence>
<evidence type="ECO:0000256" key="5">
    <source>
        <dbReference type="ARBA" id="ARBA00022490"/>
    </source>
</evidence>
<dbReference type="InterPro" id="IPR027417">
    <property type="entry name" value="P-loop_NTPase"/>
</dbReference>
<dbReference type="SUPFAM" id="SSF52540">
    <property type="entry name" value="P-loop containing nucleoside triphosphate hydrolases"/>
    <property type="match status" value="2"/>
</dbReference>
<feature type="compositionally biased region" description="Basic and acidic residues" evidence="22">
    <location>
        <begin position="1367"/>
        <end position="1378"/>
    </location>
</feature>
<dbReference type="CDD" id="cd01379">
    <property type="entry name" value="MYSc_Myo3"/>
    <property type="match status" value="1"/>
</dbReference>
<feature type="region of interest" description="Actin-binding" evidence="21">
    <location>
        <begin position="763"/>
        <end position="785"/>
    </location>
</feature>
<evidence type="ECO:0000259" key="23">
    <source>
        <dbReference type="PROSITE" id="PS50011"/>
    </source>
</evidence>
<feature type="domain" description="Myosin motor" evidence="24">
    <location>
        <begin position="169"/>
        <end position="882"/>
    </location>
</feature>
<dbReference type="PROSITE" id="PS50011">
    <property type="entry name" value="PROTEIN_KINASE_DOM"/>
    <property type="match status" value="1"/>
</dbReference>
<evidence type="ECO:0000256" key="8">
    <source>
        <dbReference type="ARBA" id="ARBA00022679"/>
    </source>
</evidence>
<keyword evidence="12 21" id="KW-0067">ATP-binding</keyword>
<accession>A0A091H4M1</accession>
<feature type="non-terminal residue" evidence="25">
    <location>
        <position position="1378"/>
    </location>
</feature>
<dbReference type="EMBL" id="KL523419">
    <property type="protein sequence ID" value="KFO90379.1"/>
    <property type="molecule type" value="Genomic_DNA"/>
</dbReference>
<evidence type="ECO:0000256" key="16">
    <source>
        <dbReference type="ARBA" id="ARBA00023212"/>
    </source>
</evidence>
<dbReference type="PROSITE" id="PS51456">
    <property type="entry name" value="MYOSIN_MOTOR"/>
    <property type="match status" value="1"/>
</dbReference>
<evidence type="ECO:0000259" key="24">
    <source>
        <dbReference type="PROSITE" id="PS51456"/>
    </source>
</evidence>
<feature type="compositionally biased region" description="Polar residues" evidence="22">
    <location>
        <begin position="1077"/>
        <end position="1086"/>
    </location>
</feature>
<feature type="region of interest" description="Disordered" evidence="22">
    <location>
        <begin position="1230"/>
        <end position="1268"/>
    </location>
</feature>
<evidence type="ECO:0000256" key="9">
    <source>
        <dbReference type="ARBA" id="ARBA00022737"/>
    </source>
</evidence>
<dbReference type="SMART" id="SM00242">
    <property type="entry name" value="MYSc"/>
    <property type="match status" value="1"/>
</dbReference>
<keyword evidence="8" id="KW-0808">Transferase</keyword>
<dbReference type="CDD" id="cd23767">
    <property type="entry name" value="IQCD"/>
    <property type="match status" value="1"/>
</dbReference>
<dbReference type="Pfam" id="PF00612">
    <property type="entry name" value="IQ"/>
    <property type="match status" value="5"/>
</dbReference>
<dbReference type="SUPFAM" id="SSF56112">
    <property type="entry name" value="Protein kinase-like (PK-like)"/>
    <property type="match status" value="1"/>
</dbReference>
<dbReference type="Gene3D" id="1.20.120.720">
    <property type="entry name" value="Myosin VI head, motor domain, U50 subdomain"/>
    <property type="match status" value="1"/>
</dbReference>
<dbReference type="InterPro" id="IPR011009">
    <property type="entry name" value="Kinase-like_dom_sf"/>
</dbReference>
<dbReference type="InterPro" id="IPR001609">
    <property type="entry name" value="Myosin_head_motor_dom-like"/>
</dbReference>
<keyword evidence="6" id="KW-0723">Serine/threonine-protein kinase</keyword>
<evidence type="ECO:0000313" key="26">
    <source>
        <dbReference type="Proteomes" id="UP000054064"/>
    </source>
</evidence>
<dbReference type="GO" id="GO:0001917">
    <property type="term" value="C:photoreceptor inner segment"/>
    <property type="evidence" value="ECO:0007669"/>
    <property type="project" value="TreeGrafter"/>
</dbReference>
<dbReference type="GO" id="GO:0007601">
    <property type="term" value="P:visual perception"/>
    <property type="evidence" value="ECO:0007669"/>
    <property type="project" value="UniProtKB-KW"/>
</dbReference>
<dbReference type="Pfam" id="PF00063">
    <property type="entry name" value="Myosin_head"/>
    <property type="match status" value="1"/>
</dbReference>
<keyword evidence="18" id="KW-0844">Vision</keyword>
<keyword evidence="26" id="KW-1185">Reference proteome</keyword>
<keyword evidence="7" id="KW-0716">Sensory transduction</keyword>
<dbReference type="Gene3D" id="1.10.10.820">
    <property type="match status" value="1"/>
</dbReference>
<dbReference type="Gene3D" id="3.40.850.10">
    <property type="entry name" value="Kinesin motor domain"/>
    <property type="match status" value="1"/>
</dbReference>
<reference evidence="25 26" key="1">
    <citation type="submission" date="2014-04" db="EMBL/GenBank/DDBJ databases">
        <title>Genome evolution of avian class.</title>
        <authorList>
            <person name="Zhang G."/>
            <person name="Li C."/>
        </authorList>
    </citation>
    <scope>NUCLEOTIDE SEQUENCE [LARGE SCALE GENOMIC DNA]</scope>
    <source>
        <strain evidence="25">BGI_N320</strain>
    </source>
</reference>
<comment type="catalytic activity">
    <reaction evidence="19">
        <text>L-threonyl-[protein] + ATP = O-phospho-L-threonyl-[protein] + ADP + H(+)</text>
        <dbReference type="Rhea" id="RHEA:46608"/>
        <dbReference type="Rhea" id="RHEA-COMP:11060"/>
        <dbReference type="Rhea" id="RHEA-COMP:11605"/>
        <dbReference type="ChEBI" id="CHEBI:15378"/>
        <dbReference type="ChEBI" id="CHEBI:30013"/>
        <dbReference type="ChEBI" id="CHEBI:30616"/>
        <dbReference type="ChEBI" id="CHEBI:61977"/>
        <dbReference type="ChEBI" id="CHEBI:456216"/>
        <dbReference type="EC" id="2.7.11.1"/>
    </reaction>
</comment>
<dbReference type="FunFam" id="3.40.850.10:FF:000008">
    <property type="entry name" value="Putative unconventional myosin-IXa"/>
    <property type="match status" value="1"/>
</dbReference>
<evidence type="ECO:0000256" key="14">
    <source>
        <dbReference type="ARBA" id="ARBA00023175"/>
    </source>
</evidence>
<comment type="subcellular location">
    <subcellularLocation>
        <location evidence="2">Cell projection</location>
    </subcellularLocation>
    <subcellularLocation>
        <location evidence="1">Cytoplasm</location>
        <location evidence="1">Cytoskeleton</location>
    </subcellularLocation>
</comment>
<feature type="region of interest" description="Disordered" evidence="22">
    <location>
        <begin position="1318"/>
        <end position="1378"/>
    </location>
</feature>
<dbReference type="PANTHER" id="PTHR46256:SF4">
    <property type="entry name" value="MYOSIN-IIIA"/>
    <property type="match status" value="1"/>
</dbReference>
<feature type="compositionally biased region" description="Polar residues" evidence="22">
    <location>
        <begin position="1351"/>
        <end position="1361"/>
    </location>
</feature>
<organism evidence="25 26">
    <name type="scientific">Buceros rhinoceros silvestris</name>
    <dbReference type="NCBI Taxonomy" id="175836"/>
    <lineage>
        <taxon>Eukaryota</taxon>
        <taxon>Metazoa</taxon>
        <taxon>Chordata</taxon>
        <taxon>Craniata</taxon>
        <taxon>Vertebrata</taxon>
        <taxon>Euteleostomi</taxon>
        <taxon>Archelosauria</taxon>
        <taxon>Archosauria</taxon>
        <taxon>Dinosauria</taxon>
        <taxon>Saurischia</taxon>
        <taxon>Theropoda</taxon>
        <taxon>Coelurosauria</taxon>
        <taxon>Aves</taxon>
        <taxon>Neognathae</taxon>
        <taxon>Neoaves</taxon>
        <taxon>Telluraves</taxon>
        <taxon>Coraciimorphae</taxon>
        <taxon>Bucerotiformes</taxon>
        <taxon>Bucerotidae</taxon>
        <taxon>Buceros</taxon>
    </lineage>
</organism>
<dbReference type="Gene3D" id="1.20.58.530">
    <property type="match status" value="1"/>
</dbReference>
<dbReference type="FunFam" id="1.10.10.820:FF:000006">
    <property type="entry name" value="Myosin IIIA"/>
    <property type="match status" value="1"/>
</dbReference>
<dbReference type="GO" id="GO:0005524">
    <property type="term" value="F:ATP binding"/>
    <property type="evidence" value="ECO:0007669"/>
    <property type="project" value="UniProtKB-UniRule"/>
</dbReference>
<evidence type="ECO:0000256" key="15">
    <source>
        <dbReference type="ARBA" id="ARBA00023203"/>
    </source>
</evidence>
<feature type="compositionally biased region" description="Basic and acidic residues" evidence="22">
    <location>
        <begin position="733"/>
        <end position="748"/>
    </location>
</feature>
<dbReference type="CDD" id="cd21956">
    <property type="entry name" value="MBD_Myo3a"/>
    <property type="match status" value="1"/>
</dbReference>
<evidence type="ECO:0000256" key="7">
    <source>
        <dbReference type="ARBA" id="ARBA00022606"/>
    </source>
</evidence>
<evidence type="ECO:0000313" key="25">
    <source>
        <dbReference type="EMBL" id="KFO90379.1"/>
    </source>
</evidence>
<keyword evidence="16" id="KW-0206">Cytoskeleton</keyword>
<gene>
    <name evidence="25" type="ORF">N320_02534</name>
</gene>
<dbReference type="InterPro" id="IPR052409">
    <property type="entry name" value="Myosin-III_kinase_activity"/>
</dbReference>
<dbReference type="GO" id="GO:0007605">
    <property type="term" value="P:sensory perception of sound"/>
    <property type="evidence" value="ECO:0007669"/>
    <property type="project" value="TreeGrafter"/>
</dbReference>
<protein>
    <recommendedName>
        <fullName evidence="4">non-specific serine/threonine protein kinase</fullName>
        <ecNumber evidence="4">2.7.11.1</ecNumber>
    </recommendedName>
</protein>
<proteinExistence type="inferred from homology"/>
<name>A0A091H4M1_BUCRH</name>
<feature type="binding site" evidence="21">
    <location>
        <begin position="262"/>
        <end position="269"/>
    </location>
    <ligand>
        <name>ATP</name>
        <dbReference type="ChEBI" id="CHEBI:30616"/>
    </ligand>
</feature>
<dbReference type="PANTHER" id="PTHR46256">
    <property type="entry name" value="AGAP011099-PA"/>
    <property type="match status" value="1"/>
</dbReference>
<evidence type="ECO:0000256" key="11">
    <source>
        <dbReference type="ARBA" id="ARBA00022777"/>
    </source>
</evidence>
<feature type="non-terminal residue" evidence="25">
    <location>
        <position position="1"/>
    </location>
</feature>
<evidence type="ECO:0000256" key="13">
    <source>
        <dbReference type="ARBA" id="ARBA00023123"/>
    </source>
</evidence>
<dbReference type="Proteomes" id="UP000054064">
    <property type="component" value="Unassembled WGS sequence"/>
</dbReference>
<evidence type="ECO:0000256" key="12">
    <source>
        <dbReference type="ARBA" id="ARBA00022840"/>
    </source>
</evidence>
<comment type="similarity">
    <text evidence="3">In the C-terminal section; belongs to the TRAFAC class myosin-kinesin ATPase superfamily. Myosin family.</text>
</comment>
<feature type="region of interest" description="Disordered" evidence="22">
    <location>
        <begin position="1122"/>
        <end position="1174"/>
    </location>
</feature>
<keyword evidence="17" id="KW-0966">Cell projection</keyword>
<feature type="domain" description="Protein kinase" evidence="23">
    <location>
        <begin position="1"/>
        <end position="118"/>
    </location>
</feature>
<evidence type="ECO:0000256" key="21">
    <source>
        <dbReference type="PROSITE-ProRule" id="PRU00782"/>
    </source>
</evidence>
<evidence type="ECO:0000256" key="19">
    <source>
        <dbReference type="ARBA" id="ARBA00047899"/>
    </source>
</evidence>
<evidence type="ECO:0000256" key="17">
    <source>
        <dbReference type="ARBA" id="ARBA00023273"/>
    </source>
</evidence>
<comment type="catalytic activity">
    <reaction evidence="20">
        <text>L-seryl-[protein] + ATP = O-phospho-L-seryl-[protein] + ADP + H(+)</text>
        <dbReference type="Rhea" id="RHEA:17989"/>
        <dbReference type="Rhea" id="RHEA-COMP:9863"/>
        <dbReference type="Rhea" id="RHEA-COMP:11604"/>
        <dbReference type="ChEBI" id="CHEBI:15378"/>
        <dbReference type="ChEBI" id="CHEBI:29999"/>
        <dbReference type="ChEBI" id="CHEBI:30616"/>
        <dbReference type="ChEBI" id="CHEBI:83421"/>
        <dbReference type="ChEBI" id="CHEBI:456216"/>
        <dbReference type="EC" id="2.7.11.1"/>
    </reaction>
</comment>
<dbReference type="GO" id="GO:0051491">
    <property type="term" value="P:positive regulation of filopodium assembly"/>
    <property type="evidence" value="ECO:0007669"/>
    <property type="project" value="TreeGrafter"/>
</dbReference>
<dbReference type="EC" id="2.7.11.1" evidence="4"/>
<dbReference type="GO" id="GO:0016459">
    <property type="term" value="C:myosin complex"/>
    <property type="evidence" value="ECO:0007669"/>
    <property type="project" value="UniProtKB-KW"/>
</dbReference>
<feature type="region of interest" description="Disordered" evidence="22">
    <location>
        <begin position="963"/>
        <end position="1002"/>
    </location>
</feature>
<keyword evidence="5" id="KW-0963">Cytoplasm</keyword>